<dbReference type="AlphaFoldDB" id="A0A7Y0LCY3"/>
<feature type="domain" description="Peptide methionine sulphoxide reductase MsrA" evidence="5">
    <location>
        <begin position="10"/>
        <end position="163"/>
    </location>
</feature>
<organism evidence="6 7">
    <name type="scientific">Thalassotalea algicola</name>
    <dbReference type="NCBI Taxonomy" id="2716224"/>
    <lineage>
        <taxon>Bacteria</taxon>
        <taxon>Pseudomonadati</taxon>
        <taxon>Pseudomonadota</taxon>
        <taxon>Gammaproteobacteria</taxon>
        <taxon>Alteromonadales</taxon>
        <taxon>Colwelliaceae</taxon>
        <taxon>Thalassotalea</taxon>
    </lineage>
</organism>
<name>A0A7Y0LCY3_9GAMM</name>
<keyword evidence="7" id="KW-1185">Reference proteome</keyword>
<evidence type="ECO:0000256" key="4">
    <source>
        <dbReference type="HAMAP-Rule" id="MF_01401"/>
    </source>
</evidence>
<dbReference type="Gene3D" id="3.30.1060.10">
    <property type="entry name" value="Peptide methionine sulphoxide reductase MsrA"/>
    <property type="match status" value="1"/>
</dbReference>
<dbReference type="InterPro" id="IPR036509">
    <property type="entry name" value="Met_Sox_Rdtase_MsrA_sf"/>
</dbReference>
<accession>A0A7Y0LCY3</accession>
<proteinExistence type="inferred from homology"/>
<evidence type="ECO:0000259" key="5">
    <source>
        <dbReference type="Pfam" id="PF01625"/>
    </source>
</evidence>
<evidence type="ECO:0000256" key="3">
    <source>
        <dbReference type="ARBA" id="ARBA00048782"/>
    </source>
</evidence>
<keyword evidence="1 4" id="KW-0560">Oxidoreductase</keyword>
<dbReference type="PANTHER" id="PTHR43774:SF1">
    <property type="entry name" value="PEPTIDE METHIONINE SULFOXIDE REDUCTASE MSRA 2"/>
    <property type="match status" value="1"/>
</dbReference>
<protein>
    <recommendedName>
        <fullName evidence="4">Peptide methionine sulfoxide reductase MsrA</fullName>
        <shortName evidence="4">Protein-methionine-S-oxide reductase</shortName>
        <ecNumber evidence="4">1.8.4.11</ecNumber>
    </recommendedName>
    <alternativeName>
        <fullName evidence="4">Peptide-methionine (S)-S-oxide reductase</fullName>
        <shortName evidence="4">Peptide Met(O) reductase</shortName>
    </alternativeName>
</protein>
<dbReference type="GO" id="GO:0008113">
    <property type="term" value="F:peptide-methionine (S)-S-oxide reductase activity"/>
    <property type="evidence" value="ECO:0007669"/>
    <property type="project" value="UniProtKB-UniRule"/>
</dbReference>
<dbReference type="InterPro" id="IPR002569">
    <property type="entry name" value="Met_Sox_Rdtase_MsrA_dom"/>
</dbReference>
<comment type="caution">
    <text evidence="6">The sequence shown here is derived from an EMBL/GenBank/DDBJ whole genome shotgun (WGS) entry which is preliminary data.</text>
</comment>
<evidence type="ECO:0000313" key="6">
    <source>
        <dbReference type="EMBL" id="NMP32126.1"/>
    </source>
</evidence>
<comment type="catalytic activity">
    <reaction evidence="3 4">
        <text>[thioredoxin]-disulfide + L-methionine + H2O = L-methionine (S)-S-oxide + [thioredoxin]-dithiol</text>
        <dbReference type="Rhea" id="RHEA:19993"/>
        <dbReference type="Rhea" id="RHEA-COMP:10698"/>
        <dbReference type="Rhea" id="RHEA-COMP:10700"/>
        <dbReference type="ChEBI" id="CHEBI:15377"/>
        <dbReference type="ChEBI" id="CHEBI:29950"/>
        <dbReference type="ChEBI" id="CHEBI:50058"/>
        <dbReference type="ChEBI" id="CHEBI:57844"/>
        <dbReference type="ChEBI" id="CHEBI:58772"/>
        <dbReference type="EC" id="1.8.4.11"/>
    </reaction>
</comment>
<dbReference type="HAMAP" id="MF_01401">
    <property type="entry name" value="MsrA"/>
    <property type="match status" value="1"/>
</dbReference>
<dbReference type="Proteomes" id="UP000568664">
    <property type="component" value="Unassembled WGS sequence"/>
</dbReference>
<feature type="active site" evidence="4">
    <location>
        <position position="17"/>
    </location>
</feature>
<dbReference type="NCBIfam" id="TIGR00401">
    <property type="entry name" value="msrA"/>
    <property type="match status" value="1"/>
</dbReference>
<reference evidence="6 7" key="1">
    <citation type="submission" date="2020-04" db="EMBL/GenBank/DDBJ databases">
        <title>Thalassotalea sp. M1531, isolated from the surface of marine red alga.</title>
        <authorList>
            <person name="Pang L."/>
            <person name="Lu D.-C."/>
        </authorList>
    </citation>
    <scope>NUCLEOTIDE SEQUENCE [LARGE SCALE GENOMIC DNA]</scope>
    <source>
        <strain evidence="6 7">M1531</strain>
    </source>
</reference>
<dbReference type="SUPFAM" id="SSF55068">
    <property type="entry name" value="Peptide methionine sulfoxide reductase"/>
    <property type="match status" value="1"/>
</dbReference>
<comment type="similarity">
    <text evidence="4">Belongs to the MsrA Met sulfoxide reductase family.</text>
</comment>
<dbReference type="PANTHER" id="PTHR43774">
    <property type="entry name" value="PEPTIDE METHIONINE SULFOXIDE REDUCTASE"/>
    <property type="match status" value="1"/>
</dbReference>
<dbReference type="Pfam" id="PF01625">
    <property type="entry name" value="PMSR"/>
    <property type="match status" value="1"/>
</dbReference>
<dbReference type="PROSITE" id="PS51257">
    <property type="entry name" value="PROKAR_LIPOPROTEIN"/>
    <property type="match status" value="1"/>
</dbReference>
<dbReference type="EC" id="1.8.4.11" evidence="4"/>
<gene>
    <name evidence="4 6" type="primary">msrA</name>
    <name evidence="6" type="ORF">HII17_11150</name>
</gene>
<evidence type="ECO:0000256" key="2">
    <source>
        <dbReference type="ARBA" id="ARBA00047806"/>
    </source>
</evidence>
<comment type="function">
    <text evidence="4">Has an important function as a repair enzyme for proteins that have been inactivated by oxidation. Catalyzes the reversible oxidation-reduction of methionine sulfoxide in proteins to methionine.</text>
</comment>
<sequence length="182" mass="20567">MSTMSKNLQTITLGGGCFWCIEAAYNQVKGIETAVSGYMGGTRETAAYRPVSQGLTDHAEVVQLTFDANDINIREILEIFFSLHDPTQLNRQGNDVGRQYRSAIFYHDADQLEQAISIIAEINADQIWPNPVVTEVTEALEFFSGEQYHQGYFNQNPENRYCQAIISPKLSKFKQTFAEKLK</sequence>
<evidence type="ECO:0000313" key="7">
    <source>
        <dbReference type="Proteomes" id="UP000568664"/>
    </source>
</evidence>
<comment type="catalytic activity">
    <reaction evidence="2 4">
        <text>L-methionyl-[protein] + [thioredoxin]-disulfide + H2O = L-methionyl-(S)-S-oxide-[protein] + [thioredoxin]-dithiol</text>
        <dbReference type="Rhea" id="RHEA:14217"/>
        <dbReference type="Rhea" id="RHEA-COMP:10698"/>
        <dbReference type="Rhea" id="RHEA-COMP:10700"/>
        <dbReference type="Rhea" id="RHEA-COMP:12313"/>
        <dbReference type="Rhea" id="RHEA-COMP:12315"/>
        <dbReference type="ChEBI" id="CHEBI:15377"/>
        <dbReference type="ChEBI" id="CHEBI:16044"/>
        <dbReference type="ChEBI" id="CHEBI:29950"/>
        <dbReference type="ChEBI" id="CHEBI:44120"/>
        <dbReference type="ChEBI" id="CHEBI:50058"/>
        <dbReference type="EC" id="1.8.4.11"/>
    </reaction>
</comment>
<evidence type="ECO:0000256" key="1">
    <source>
        <dbReference type="ARBA" id="ARBA00023002"/>
    </source>
</evidence>
<dbReference type="EMBL" id="JABBXH010000003">
    <property type="protein sequence ID" value="NMP32126.1"/>
    <property type="molecule type" value="Genomic_DNA"/>
</dbReference>